<keyword evidence="10" id="KW-1185">Reference proteome</keyword>
<dbReference type="PANTHER" id="PTHR23501:SF109">
    <property type="entry name" value="MAJOR FACILITATOR SUPERFAMILY (MFS) PROFILE DOMAIN-CONTAINING PROTEIN-RELATED"/>
    <property type="match status" value="1"/>
</dbReference>
<feature type="domain" description="Major facilitator superfamily (MFS) profile" evidence="8">
    <location>
        <begin position="39"/>
        <end position="484"/>
    </location>
</feature>
<keyword evidence="3 7" id="KW-0812">Transmembrane</keyword>
<feature type="transmembrane region" description="Helical" evidence="7">
    <location>
        <begin position="267"/>
        <end position="287"/>
    </location>
</feature>
<keyword evidence="2" id="KW-0813">Transport</keyword>
<dbReference type="Proteomes" id="UP001595075">
    <property type="component" value="Unassembled WGS sequence"/>
</dbReference>
<dbReference type="Pfam" id="PF06609">
    <property type="entry name" value="TRI12"/>
    <property type="match status" value="1"/>
</dbReference>
<feature type="transmembrane region" description="Helical" evidence="7">
    <location>
        <begin position="432"/>
        <end position="455"/>
    </location>
</feature>
<feature type="transmembrane region" description="Helical" evidence="7">
    <location>
        <begin position="39"/>
        <end position="59"/>
    </location>
</feature>
<accession>A0ABR4C777</accession>
<comment type="subcellular location">
    <subcellularLocation>
        <location evidence="1">Membrane</location>
        <topology evidence="1">Multi-pass membrane protein</topology>
    </subcellularLocation>
</comment>
<keyword evidence="4 7" id="KW-1133">Transmembrane helix</keyword>
<sequence>MVSSGDEKDFDQNNPSKSHIESHSNFQNGYTTKWTTRQIIATVSLSILWVGSQVPLYFTGGMLSYMAADLGGTALVSPVWIPVCNTLAVASVAPFSGYLTDIFGRRNITLIGSILIMVGIVIVGTAYHFGQAVAGMSIAGAGAGIGELTALGGVAELVPVKHRGLYLGGIVSFLIPFTPYVLYSQLLSTRTSQGWRWCFWISLIYNFVAFVGILVTYFPEKQIVIERESKMQTLKKIDWLGAVLSITGITLFLVALQAGGYTHPWKSAYVLAQLIIGIVLLIAFVLWEWKGAKIPMVPRELFQGQQTIGVTFLLLFVAGMNFYSLINFFPLTFSNVYAPDPVQVGLKGLGYGISVTAGATVVNWALSIFKNHNRELMIASCVVMTAFSGALAVVNPTNPKTAVALGTIAGFGVGGVLVPPSTIAITVCPDHLIATTVALSLSIRVIGGSIGYTIYFNIFGEKLKNALPTYVAEAVIAAGLPESDVMTFVGTFLTTPMSIMSVPGATPAIIAAAARGSQDAYSYALTYVWYTSIAFGVIATTAACFLGNNRKYLTDRVAAKIRD</sequence>
<dbReference type="InterPro" id="IPR020846">
    <property type="entry name" value="MFS_dom"/>
</dbReference>
<feature type="transmembrane region" description="Helical" evidence="7">
    <location>
        <begin position="376"/>
        <end position="395"/>
    </location>
</feature>
<evidence type="ECO:0000259" key="8">
    <source>
        <dbReference type="PROSITE" id="PS50850"/>
    </source>
</evidence>
<feature type="transmembrane region" description="Helical" evidence="7">
    <location>
        <begin position="239"/>
        <end position="261"/>
    </location>
</feature>
<evidence type="ECO:0000256" key="2">
    <source>
        <dbReference type="ARBA" id="ARBA00022448"/>
    </source>
</evidence>
<evidence type="ECO:0000313" key="9">
    <source>
        <dbReference type="EMBL" id="KAL2065773.1"/>
    </source>
</evidence>
<dbReference type="Gene3D" id="1.20.1250.20">
    <property type="entry name" value="MFS general substrate transporter like domains"/>
    <property type="match status" value="2"/>
</dbReference>
<feature type="transmembrane region" description="Helical" evidence="7">
    <location>
        <begin position="308"/>
        <end position="329"/>
    </location>
</feature>
<organism evidence="9 10">
    <name type="scientific">Oculimacula yallundae</name>
    <dbReference type="NCBI Taxonomy" id="86028"/>
    <lineage>
        <taxon>Eukaryota</taxon>
        <taxon>Fungi</taxon>
        <taxon>Dikarya</taxon>
        <taxon>Ascomycota</taxon>
        <taxon>Pezizomycotina</taxon>
        <taxon>Leotiomycetes</taxon>
        <taxon>Helotiales</taxon>
        <taxon>Ploettnerulaceae</taxon>
        <taxon>Oculimacula</taxon>
    </lineage>
</organism>
<evidence type="ECO:0000256" key="3">
    <source>
        <dbReference type="ARBA" id="ARBA00022692"/>
    </source>
</evidence>
<feature type="transmembrane region" description="Helical" evidence="7">
    <location>
        <begin position="194"/>
        <end position="218"/>
    </location>
</feature>
<dbReference type="EMBL" id="JAZHXI010000012">
    <property type="protein sequence ID" value="KAL2065773.1"/>
    <property type="molecule type" value="Genomic_DNA"/>
</dbReference>
<gene>
    <name evidence="9" type="ORF">VTL71DRAFT_3443</name>
</gene>
<evidence type="ECO:0000256" key="5">
    <source>
        <dbReference type="ARBA" id="ARBA00023136"/>
    </source>
</evidence>
<evidence type="ECO:0000256" key="7">
    <source>
        <dbReference type="SAM" id="Phobius"/>
    </source>
</evidence>
<feature type="region of interest" description="Disordered" evidence="6">
    <location>
        <begin position="1"/>
        <end position="24"/>
    </location>
</feature>
<dbReference type="InterPro" id="IPR010573">
    <property type="entry name" value="MFS_Str1/Tri12-like"/>
</dbReference>
<feature type="transmembrane region" description="Helical" evidence="7">
    <location>
        <begin position="79"/>
        <end position="98"/>
    </location>
</feature>
<feature type="transmembrane region" description="Helical" evidence="7">
    <location>
        <begin position="165"/>
        <end position="182"/>
    </location>
</feature>
<keyword evidence="5 7" id="KW-0472">Membrane</keyword>
<feature type="transmembrane region" description="Helical" evidence="7">
    <location>
        <begin position="110"/>
        <end position="130"/>
    </location>
</feature>
<evidence type="ECO:0000256" key="4">
    <source>
        <dbReference type="ARBA" id="ARBA00022989"/>
    </source>
</evidence>
<protein>
    <recommendedName>
        <fullName evidence="8">Major facilitator superfamily (MFS) profile domain-containing protein</fullName>
    </recommendedName>
</protein>
<evidence type="ECO:0000256" key="1">
    <source>
        <dbReference type="ARBA" id="ARBA00004141"/>
    </source>
</evidence>
<feature type="compositionally biased region" description="Basic and acidic residues" evidence="6">
    <location>
        <begin position="1"/>
        <end position="11"/>
    </location>
</feature>
<feature type="transmembrane region" description="Helical" evidence="7">
    <location>
        <begin position="349"/>
        <end position="369"/>
    </location>
</feature>
<dbReference type="PROSITE" id="PS50850">
    <property type="entry name" value="MFS"/>
    <property type="match status" value="1"/>
</dbReference>
<reference evidence="9 10" key="1">
    <citation type="journal article" date="2024" name="Commun. Biol.">
        <title>Comparative genomic analysis of thermophilic fungi reveals convergent evolutionary adaptations and gene losses.</title>
        <authorList>
            <person name="Steindorff A.S."/>
            <person name="Aguilar-Pontes M.V."/>
            <person name="Robinson A.J."/>
            <person name="Andreopoulos B."/>
            <person name="LaButti K."/>
            <person name="Kuo A."/>
            <person name="Mondo S."/>
            <person name="Riley R."/>
            <person name="Otillar R."/>
            <person name="Haridas S."/>
            <person name="Lipzen A."/>
            <person name="Grimwood J."/>
            <person name="Schmutz J."/>
            <person name="Clum A."/>
            <person name="Reid I.D."/>
            <person name="Moisan M.C."/>
            <person name="Butler G."/>
            <person name="Nguyen T.T.M."/>
            <person name="Dewar K."/>
            <person name="Conant G."/>
            <person name="Drula E."/>
            <person name="Henrissat B."/>
            <person name="Hansel C."/>
            <person name="Singer S."/>
            <person name="Hutchinson M.I."/>
            <person name="de Vries R.P."/>
            <person name="Natvig D.O."/>
            <person name="Powell A.J."/>
            <person name="Tsang A."/>
            <person name="Grigoriev I.V."/>
        </authorList>
    </citation>
    <scope>NUCLEOTIDE SEQUENCE [LARGE SCALE GENOMIC DNA]</scope>
    <source>
        <strain evidence="9 10">CBS 494.80</strain>
    </source>
</reference>
<evidence type="ECO:0000313" key="10">
    <source>
        <dbReference type="Proteomes" id="UP001595075"/>
    </source>
</evidence>
<name>A0ABR4C777_9HELO</name>
<proteinExistence type="predicted"/>
<evidence type="ECO:0000256" key="6">
    <source>
        <dbReference type="SAM" id="MobiDB-lite"/>
    </source>
</evidence>
<comment type="caution">
    <text evidence="9">The sequence shown here is derived from an EMBL/GenBank/DDBJ whole genome shotgun (WGS) entry which is preliminary data.</text>
</comment>
<dbReference type="PANTHER" id="PTHR23501">
    <property type="entry name" value="MAJOR FACILITATOR SUPERFAMILY"/>
    <property type="match status" value="1"/>
</dbReference>
<feature type="compositionally biased region" description="Polar residues" evidence="6">
    <location>
        <begin position="12"/>
        <end position="24"/>
    </location>
</feature>
<dbReference type="InterPro" id="IPR036259">
    <property type="entry name" value="MFS_trans_sf"/>
</dbReference>
<feature type="transmembrane region" description="Helical" evidence="7">
    <location>
        <begin position="401"/>
        <end position="420"/>
    </location>
</feature>
<feature type="transmembrane region" description="Helical" evidence="7">
    <location>
        <begin position="527"/>
        <end position="546"/>
    </location>
</feature>
<feature type="transmembrane region" description="Helical" evidence="7">
    <location>
        <begin position="136"/>
        <end position="158"/>
    </location>
</feature>
<dbReference type="SUPFAM" id="SSF103473">
    <property type="entry name" value="MFS general substrate transporter"/>
    <property type="match status" value="1"/>
</dbReference>